<reference evidence="2" key="1">
    <citation type="submission" date="2020-10" db="EMBL/GenBank/DDBJ databases">
        <title>ChiBAC.</title>
        <authorList>
            <person name="Zenner C."/>
            <person name="Hitch T.C.A."/>
            <person name="Clavel T."/>
        </authorList>
    </citation>
    <scope>NUCLEOTIDE SEQUENCE</scope>
    <source>
        <strain evidence="2">DSM 107454</strain>
    </source>
</reference>
<dbReference type="InterPro" id="IPR012854">
    <property type="entry name" value="Cu_amine_oxidase-like_N"/>
</dbReference>
<accession>A0A9D5M7C4</accession>
<proteinExistence type="predicted"/>
<protein>
    <submittedName>
        <fullName evidence="2">Copper amine oxidase N-terminal domain-containing protein</fullName>
    </submittedName>
</protein>
<name>A0A9D5M7C4_9FIRM</name>
<dbReference type="InterPro" id="IPR036582">
    <property type="entry name" value="Mao_N_sf"/>
</dbReference>
<evidence type="ECO:0000259" key="1">
    <source>
        <dbReference type="Pfam" id="PF07833"/>
    </source>
</evidence>
<feature type="domain" description="Copper amine oxidase-like N-terminal" evidence="1">
    <location>
        <begin position="364"/>
        <end position="480"/>
    </location>
</feature>
<keyword evidence="3" id="KW-1185">Reference proteome</keyword>
<evidence type="ECO:0000313" key="3">
    <source>
        <dbReference type="Proteomes" id="UP000806542"/>
    </source>
</evidence>
<dbReference type="RefSeq" id="WP_226393435.1">
    <property type="nucleotide sequence ID" value="NZ_JADCKB010000025.1"/>
</dbReference>
<dbReference type="SUPFAM" id="SSF55383">
    <property type="entry name" value="Copper amine oxidase, domain N"/>
    <property type="match status" value="2"/>
</dbReference>
<organism evidence="2 3">
    <name type="scientific">Ructibacterium gallinarum</name>
    <dbReference type="NCBI Taxonomy" id="2779355"/>
    <lineage>
        <taxon>Bacteria</taxon>
        <taxon>Bacillati</taxon>
        <taxon>Bacillota</taxon>
        <taxon>Clostridia</taxon>
        <taxon>Eubacteriales</taxon>
        <taxon>Oscillospiraceae</taxon>
        <taxon>Ructibacterium</taxon>
    </lineage>
</organism>
<comment type="caution">
    <text evidence="2">The sequence shown here is derived from an EMBL/GenBank/DDBJ whole genome shotgun (WGS) entry which is preliminary data.</text>
</comment>
<evidence type="ECO:0000313" key="2">
    <source>
        <dbReference type="EMBL" id="MBE5040894.1"/>
    </source>
</evidence>
<dbReference type="Gene3D" id="3.30.457.10">
    <property type="entry name" value="Copper amine oxidase-like, N-terminal domain"/>
    <property type="match status" value="1"/>
</dbReference>
<gene>
    <name evidence="2" type="ORF">INF28_10525</name>
</gene>
<dbReference type="Proteomes" id="UP000806542">
    <property type="component" value="Unassembled WGS sequence"/>
</dbReference>
<dbReference type="AlphaFoldDB" id="A0A9D5M7C4"/>
<sequence length="586" mass="66677">MRKLSLIIFCIIIVFLMNFQTVFAVIQAPVIQPTEINDDELLSALVIDNKVNDGKAWTQIDGNIFVIGSNYRQTEYNEEEQRHFWYMDYIQAGEYYLARDLREAGIPQWKAVPLLIYDNQFNLVKEQYFSNGYGKVLDMSYVNGKYYCIYSELFQILENEDGTQSYQTFGEGFDEKYAKMTYNSWPYGLKTTSFVSVAESNNGLDWTTVAARLPADGYQNLIPRSNGEVAIARQKTAPDNVNFKTILYEDKTKNSLEPDFINDYKYVNLFGNWFLMYEGGTANDKNGEEVDEPLQLYLTNDNVYFVKIVPERDNFRTGATIPLYGYEVGESIYVVFSYVGSRLKIPKAEVYAELERLKAAPYVQVNDKVLGFETPPVTESDRTLVPMRFLFEQLGAEVTWDEGTQTATAAIAAEPDTQSLAQAKSVSFAIDNTTATVNGAEAVMDVPARLVNDKTMVPLRFLSENLGYLVSWNEETNTATVIDPAEFSADKTEHPELSETTQQHYVIYQEGYRNGRIELALFDIADGSAQSLVKRDKALELTDNSKYQNDSKWYWEDGKWIPFEEGYERISNNAVAVIASDLPVAE</sequence>
<dbReference type="EMBL" id="JADCKB010000025">
    <property type="protein sequence ID" value="MBE5040894.1"/>
    <property type="molecule type" value="Genomic_DNA"/>
</dbReference>
<dbReference type="Pfam" id="PF07833">
    <property type="entry name" value="Cu_amine_oxidN1"/>
    <property type="match status" value="1"/>
</dbReference>